<feature type="region of interest" description="Disordered" evidence="1">
    <location>
        <begin position="1"/>
        <end position="73"/>
    </location>
</feature>
<dbReference type="Proteomes" id="UP000288429">
    <property type="component" value="Unassembled WGS sequence"/>
</dbReference>
<evidence type="ECO:0000256" key="1">
    <source>
        <dbReference type="SAM" id="MobiDB-lite"/>
    </source>
</evidence>
<reference evidence="2 3" key="1">
    <citation type="submission" date="2017-06" db="EMBL/GenBank/DDBJ databases">
        <title>Cmopartive genomic analysis of Ambrosia Fusariam Clade fungi.</title>
        <authorList>
            <person name="Stajich J.E."/>
            <person name="Carrillo J."/>
            <person name="Kijimoto T."/>
            <person name="Eskalen A."/>
            <person name="O'Donnell K."/>
            <person name="Kasson M."/>
        </authorList>
    </citation>
    <scope>NUCLEOTIDE SEQUENCE [LARGE SCALE GENOMIC DNA]</scope>
    <source>
        <strain evidence="2 3">NRRL 20438</strain>
    </source>
</reference>
<evidence type="ECO:0000313" key="2">
    <source>
        <dbReference type="EMBL" id="RSM12737.1"/>
    </source>
</evidence>
<feature type="region of interest" description="Disordered" evidence="1">
    <location>
        <begin position="105"/>
        <end position="157"/>
    </location>
</feature>
<proteinExistence type="predicted"/>
<comment type="caution">
    <text evidence="2">The sequence shown here is derived from an EMBL/GenBank/DDBJ whole genome shotgun (WGS) entry which is preliminary data.</text>
</comment>
<name>A0A428UEL9_9HYPO</name>
<accession>A0A428UEL9</accession>
<organism evidence="2 3">
    <name type="scientific">Fusarium ambrosium</name>
    <dbReference type="NCBI Taxonomy" id="131363"/>
    <lineage>
        <taxon>Eukaryota</taxon>
        <taxon>Fungi</taxon>
        <taxon>Dikarya</taxon>
        <taxon>Ascomycota</taxon>
        <taxon>Pezizomycotina</taxon>
        <taxon>Sordariomycetes</taxon>
        <taxon>Hypocreomycetidae</taxon>
        <taxon>Hypocreales</taxon>
        <taxon>Nectriaceae</taxon>
        <taxon>Fusarium</taxon>
        <taxon>Fusarium solani species complex</taxon>
    </lineage>
</organism>
<feature type="compositionally biased region" description="Polar residues" evidence="1">
    <location>
        <begin position="49"/>
        <end position="69"/>
    </location>
</feature>
<gene>
    <name evidence="2" type="ORF">CDV31_006204</name>
</gene>
<dbReference type="EMBL" id="NIZV01000068">
    <property type="protein sequence ID" value="RSM12737.1"/>
    <property type="molecule type" value="Genomic_DNA"/>
</dbReference>
<keyword evidence="3" id="KW-1185">Reference proteome</keyword>
<feature type="region of interest" description="Disordered" evidence="1">
    <location>
        <begin position="409"/>
        <end position="450"/>
    </location>
</feature>
<protein>
    <submittedName>
        <fullName evidence="2">Uncharacterized protein</fullName>
    </submittedName>
</protein>
<dbReference type="AlphaFoldDB" id="A0A428UEL9"/>
<evidence type="ECO:0000313" key="3">
    <source>
        <dbReference type="Proteomes" id="UP000288429"/>
    </source>
</evidence>
<sequence>MGSLGPPIFVMETIQEEPEDFGSSSPMSSDIEESATTADAGPLVVRNPDTYSDSDASGETVEQSSTDNMSLGELQECSDFLGNEFLGQRDPDAQSEASTVILADSEANSSTAGTQDAVISDSPLLSPIIKNEPDSDSDEENHFALTPSPPPKHPLNQPRLPTIQFSSLKCHPAGLMSAWLAKKVDALISSATVAHVPSRLVDGDCAASARGCCHRWDGAEAGSSINLLNAGLFGEGQWEQPAPYFAGGMAYPLPQLPFPQVPFPPAPFPLAPFPLLPAPMLPFQHTQVPTGQRNNFPHPGNPQPHPGYAVVPQPMQVQQPVLYPPYSQYVAVPLPPMFQPIYQPPTQHFGGPLPPFATERWSYDLPDTNAQRAVATEYPVRAQTPHPPHYLPRNGSGFEYAEMAAETPVRGEREFVPGSANRATTGSPRERGRVVSGPFESAHSYNFGRQ</sequence>